<comment type="catalytic activity">
    <reaction evidence="12 16">
        <text>N(6)-[(R)-dihydrolipoyl]-L-lysyl-[protein] + NAD(+) = N(6)-[(R)-lipoyl]-L-lysyl-[protein] + NADH + H(+)</text>
        <dbReference type="Rhea" id="RHEA:15045"/>
        <dbReference type="Rhea" id="RHEA-COMP:10474"/>
        <dbReference type="Rhea" id="RHEA-COMP:10475"/>
        <dbReference type="ChEBI" id="CHEBI:15378"/>
        <dbReference type="ChEBI" id="CHEBI:57540"/>
        <dbReference type="ChEBI" id="CHEBI:57945"/>
        <dbReference type="ChEBI" id="CHEBI:83099"/>
        <dbReference type="ChEBI" id="CHEBI:83100"/>
        <dbReference type="EC" id="1.8.1.4"/>
    </reaction>
</comment>
<keyword evidence="11 16" id="KW-0676">Redox-active center</keyword>
<evidence type="ECO:0000313" key="19">
    <source>
        <dbReference type="EMBL" id="SFQ74892.1"/>
    </source>
</evidence>
<keyword evidence="14" id="KW-0547">Nucleotide-binding</keyword>
<name>A0A1I6B1R0_9BACI</name>
<feature type="domain" description="FAD/NAD(P)-binding" evidence="18">
    <location>
        <begin position="5"/>
        <end position="337"/>
    </location>
</feature>
<proteinExistence type="inferred from homology"/>
<sequence>MAKDYDVVIIGGGTGGYVAAIRSAQLGLTTAIIEKGNLGGTCLHKGCIPSKALLRSAEVYATTKNHAADFGVNTGEVTLDFSRVQARKESIVNQLHQGVQGLMKKGKIDVYEGTGRMLGPSIFSPSPGGTISVEMNSGDENEMLIPKNVVIATGSRPRTLPGLTIDGEFVMSSDEALAMTELPKSILIVGGGVIGIEWASMLNDFGVEVTVVEYADRIIPTEDKDVSKEMQKLLAKKGITFVTSAKVLPETLETKEKEVQISAEINGETKTFVAQKMLVSVGRQANVEGIGIENTDIVVEKGFIQVSETFQTKESHIYAIGDVIGGLQLAHVASHEGITAMEHIAGKEITPIDYALVSRCIYSNPEASSVGITEQQAKEQGFDVKVGKFSFKAIGKALVYGESDGFVKIVADKATNDILGVHMIGPHVTDLISEAGLAMVLDATPWEIAHTIHPHPTLSEVMGEAALAVDGKAIHN</sequence>
<dbReference type="GO" id="GO:0004148">
    <property type="term" value="F:dihydrolipoyl dehydrogenase (NADH) activity"/>
    <property type="evidence" value="ECO:0007669"/>
    <property type="project" value="UniProtKB-EC"/>
</dbReference>
<feature type="binding site" evidence="14">
    <location>
        <position position="213"/>
    </location>
    <ligand>
        <name>NAD(+)</name>
        <dbReference type="ChEBI" id="CHEBI:57540"/>
    </ligand>
</feature>
<organism evidence="19 20">
    <name type="scientific">Psychrobacillus psychrotolerans</name>
    <dbReference type="NCBI Taxonomy" id="126156"/>
    <lineage>
        <taxon>Bacteria</taxon>
        <taxon>Bacillati</taxon>
        <taxon>Bacillota</taxon>
        <taxon>Bacilli</taxon>
        <taxon>Bacillales</taxon>
        <taxon>Bacillaceae</taxon>
        <taxon>Psychrobacillus</taxon>
    </lineage>
</organism>
<dbReference type="STRING" id="126156.SAMN05421670_0091"/>
<evidence type="ECO:0000256" key="9">
    <source>
        <dbReference type="ARBA" id="ARBA00023027"/>
    </source>
</evidence>
<evidence type="ECO:0000256" key="8">
    <source>
        <dbReference type="ARBA" id="ARBA00023002"/>
    </source>
</evidence>
<dbReference type="PROSITE" id="PS00076">
    <property type="entry name" value="PYRIDINE_REDOX_1"/>
    <property type="match status" value="1"/>
</dbReference>
<dbReference type="InterPro" id="IPR001100">
    <property type="entry name" value="Pyr_nuc-diS_OxRdtase"/>
</dbReference>
<dbReference type="AlphaFoldDB" id="A0A1I6B1R0"/>
<keyword evidence="9 14" id="KW-0520">NAD</keyword>
<dbReference type="PIRSF" id="PIRSF000350">
    <property type="entry name" value="Mercury_reductase_MerA"/>
    <property type="match status" value="1"/>
</dbReference>
<evidence type="ECO:0000313" key="20">
    <source>
        <dbReference type="Proteomes" id="UP000198734"/>
    </source>
</evidence>
<dbReference type="PANTHER" id="PTHR22912:SF217">
    <property type="entry name" value="DIHYDROLIPOYL DEHYDROGENASE"/>
    <property type="match status" value="1"/>
</dbReference>
<dbReference type="Gene3D" id="3.50.50.60">
    <property type="entry name" value="FAD/NAD(P)-binding domain"/>
    <property type="match status" value="2"/>
</dbReference>
<feature type="binding site" evidence="14">
    <location>
        <position position="51"/>
    </location>
    <ligand>
        <name>FAD</name>
        <dbReference type="ChEBI" id="CHEBI:57692"/>
    </ligand>
</feature>
<dbReference type="RefSeq" id="WP_093538444.1">
    <property type="nucleotide sequence ID" value="NZ_CP183885.1"/>
</dbReference>
<dbReference type="PRINTS" id="PR00368">
    <property type="entry name" value="FADPNR"/>
</dbReference>
<dbReference type="EMBL" id="FOXU01000010">
    <property type="protein sequence ID" value="SFQ74892.1"/>
    <property type="molecule type" value="Genomic_DNA"/>
</dbReference>
<comment type="cofactor">
    <cofactor evidence="14 16">
        <name>FAD</name>
        <dbReference type="ChEBI" id="CHEBI:57692"/>
    </cofactor>
    <text evidence="14 16">Binds 1 FAD per subunit.</text>
</comment>
<protein>
    <recommendedName>
        <fullName evidence="4 16">Dihydrolipoyl dehydrogenase</fullName>
        <ecNumber evidence="3 16">1.8.1.4</ecNumber>
    </recommendedName>
</protein>
<feature type="binding site" evidence="14">
    <location>
        <begin position="190"/>
        <end position="197"/>
    </location>
    <ligand>
        <name>NAD(+)</name>
        <dbReference type="ChEBI" id="CHEBI:57540"/>
    </ligand>
</feature>
<evidence type="ECO:0000256" key="3">
    <source>
        <dbReference type="ARBA" id="ARBA00012608"/>
    </source>
</evidence>
<accession>A0A1I6B1R0</accession>
<evidence type="ECO:0000256" key="7">
    <source>
        <dbReference type="ARBA" id="ARBA00022827"/>
    </source>
</evidence>
<feature type="binding site" evidence="14">
    <location>
        <begin position="153"/>
        <end position="155"/>
    </location>
    <ligand>
        <name>FAD</name>
        <dbReference type="ChEBI" id="CHEBI:57692"/>
    </ligand>
</feature>
<evidence type="ECO:0000256" key="11">
    <source>
        <dbReference type="ARBA" id="ARBA00023284"/>
    </source>
</evidence>
<evidence type="ECO:0000256" key="10">
    <source>
        <dbReference type="ARBA" id="ARBA00023157"/>
    </source>
</evidence>
<dbReference type="Gene3D" id="3.30.390.30">
    <property type="match status" value="1"/>
</dbReference>
<dbReference type="SUPFAM" id="SSF55424">
    <property type="entry name" value="FAD/NAD-linked reductases, dimerisation (C-terminal) domain"/>
    <property type="match status" value="1"/>
</dbReference>
<dbReference type="Pfam" id="PF07992">
    <property type="entry name" value="Pyr_redox_2"/>
    <property type="match status" value="1"/>
</dbReference>
<dbReference type="InterPro" id="IPR006258">
    <property type="entry name" value="Lipoamide_DH"/>
</dbReference>
<comment type="similarity">
    <text evidence="2 16">Belongs to the class-I pyridine nucleotide-disulfide oxidoreductase family.</text>
</comment>
<dbReference type="PRINTS" id="PR00411">
    <property type="entry name" value="PNDRDTASEI"/>
</dbReference>
<dbReference type="GO" id="GO:0005737">
    <property type="term" value="C:cytoplasm"/>
    <property type="evidence" value="ECO:0007669"/>
    <property type="project" value="UniProtKB-SubCell"/>
</dbReference>
<keyword evidence="8 16" id="KW-0560">Oxidoreductase</keyword>
<evidence type="ECO:0000256" key="5">
    <source>
        <dbReference type="ARBA" id="ARBA00022490"/>
    </source>
</evidence>
<feature type="disulfide bond" description="Redox-active" evidence="15">
    <location>
        <begin position="42"/>
        <end position="47"/>
    </location>
</feature>
<evidence type="ECO:0000259" key="17">
    <source>
        <dbReference type="Pfam" id="PF02852"/>
    </source>
</evidence>
<feature type="binding site" evidence="14">
    <location>
        <position position="115"/>
    </location>
    <ligand>
        <name>FAD</name>
        <dbReference type="ChEBI" id="CHEBI:57692"/>
    </ligand>
</feature>
<dbReference type="EC" id="1.8.1.4" evidence="3 16"/>
<dbReference type="InterPro" id="IPR023753">
    <property type="entry name" value="FAD/NAD-binding_dom"/>
</dbReference>
<dbReference type="InterPro" id="IPR004099">
    <property type="entry name" value="Pyr_nucl-diS_OxRdtase_dimer"/>
</dbReference>
<feature type="domain" description="Pyridine nucleotide-disulphide oxidoreductase dimerisation" evidence="17">
    <location>
        <begin position="357"/>
        <end position="466"/>
    </location>
</feature>
<dbReference type="InterPro" id="IPR050151">
    <property type="entry name" value="Class-I_Pyr_Nuc-Dis_Oxidored"/>
</dbReference>
<dbReference type="GO" id="GO:0050660">
    <property type="term" value="F:flavin adenine dinucleotide binding"/>
    <property type="evidence" value="ECO:0007669"/>
    <property type="project" value="InterPro"/>
</dbReference>
<keyword evidence="10" id="KW-1015">Disulfide bond</keyword>
<dbReference type="NCBIfam" id="TIGR01350">
    <property type="entry name" value="lipoamide_DH"/>
    <property type="match status" value="1"/>
</dbReference>
<reference evidence="20" key="1">
    <citation type="submission" date="2016-10" db="EMBL/GenBank/DDBJ databases">
        <authorList>
            <person name="Varghese N."/>
            <person name="Submissions S."/>
        </authorList>
    </citation>
    <scope>NUCLEOTIDE SEQUENCE [LARGE SCALE GENOMIC DNA]</scope>
    <source>
        <strain evidence="20">DSM 11706</strain>
    </source>
</reference>
<dbReference type="OrthoDB" id="9800167at2"/>
<keyword evidence="5" id="KW-0963">Cytoplasm</keyword>
<evidence type="ECO:0000256" key="12">
    <source>
        <dbReference type="ARBA" id="ARBA00049187"/>
    </source>
</evidence>
<keyword evidence="6 16" id="KW-0285">Flavoprotein</keyword>
<dbReference type="InterPro" id="IPR012999">
    <property type="entry name" value="Pyr_OxRdtase_I_AS"/>
</dbReference>
<evidence type="ECO:0000256" key="13">
    <source>
        <dbReference type="PIRSR" id="PIRSR000350-2"/>
    </source>
</evidence>
<evidence type="ECO:0000256" key="6">
    <source>
        <dbReference type="ARBA" id="ARBA00022630"/>
    </source>
</evidence>
<evidence type="ECO:0000256" key="14">
    <source>
        <dbReference type="PIRSR" id="PIRSR000350-3"/>
    </source>
</evidence>
<feature type="binding site" evidence="14">
    <location>
        <position position="322"/>
    </location>
    <ligand>
        <name>FAD</name>
        <dbReference type="ChEBI" id="CHEBI:57692"/>
    </ligand>
</feature>
<dbReference type="InterPro" id="IPR036188">
    <property type="entry name" value="FAD/NAD-bd_sf"/>
</dbReference>
<dbReference type="GO" id="GO:0006103">
    <property type="term" value="P:2-oxoglutarate metabolic process"/>
    <property type="evidence" value="ECO:0007669"/>
    <property type="project" value="TreeGrafter"/>
</dbReference>
<dbReference type="SUPFAM" id="SSF51905">
    <property type="entry name" value="FAD/NAD(P)-binding domain"/>
    <property type="match status" value="1"/>
</dbReference>
<dbReference type="Proteomes" id="UP000198734">
    <property type="component" value="Unassembled WGS sequence"/>
</dbReference>
<evidence type="ECO:0000259" key="18">
    <source>
        <dbReference type="Pfam" id="PF07992"/>
    </source>
</evidence>
<dbReference type="PANTHER" id="PTHR22912">
    <property type="entry name" value="DISULFIDE OXIDOREDUCTASE"/>
    <property type="match status" value="1"/>
</dbReference>
<feature type="binding site" evidence="14">
    <location>
        <position position="282"/>
    </location>
    <ligand>
        <name>NAD(+)</name>
        <dbReference type="ChEBI" id="CHEBI:57540"/>
    </ligand>
</feature>
<gene>
    <name evidence="19" type="ORF">SAMN05421670_0091</name>
</gene>
<evidence type="ECO:0000256" key="16">
    <source>
        <dbReference type="RuleBase" id="RU003692"/>
    </source>
</evidence>
<dbReference type="Pfam" id="PF02852">
    <property type="entry name" value="Pyr_redox_dim"/>
    <property type="match status" value="1"/>
</dbReference>
<evidence type="ECO:0000256" key="2">
    <source>
        <dbReference type="ARBA" id="ARBA00007532"/>
    </source>
</evidence>
<keyword evidence="7 14" id="KW-0274">FAD</keyword>
<comment type="miscellaneous">
    <text evidence="16">The active site is a redox-active disulfide bond.</text>
</comment>
<keyword evidence="20" id="KW-1185">Reference proteome</keyword>
<evidence type="ECO:0000256" key="1">
    <source>
        <dbReference type="ARBA" id="ARBA00004496"/>
    </source>
</evidence>
<evidence type="ECO:0000256" key="4">
    <source>
        <dbReference type="ARBA" id="ARBA00016961"/>
    </source>
</evidence>
<evidence type="ECO:0000256" key="15">
    <source>
        <dbReference type="PIRSR" id="PIRSR000350-4"/>
    </source>
</evidence>
<dbReference type="InterPro" id="IPR016156">
    <property type="entry name" value="FAD/NAD-linked_Rdtase_dimer_sf"/>
</dbReference>
<comment type="subcellular location">
    <subcellularLocation>
        <location evidence="1">Cytoplasm</location>
    </subcellularLocation>
</comment>
<feature type="active site" description="Proton acceptor" evidence="13">
    <location>
        <position position="455"/>
    </location>
</feature>
<dbReference type="FunFam" id="3.30.390.30:FF:000001">
    <property type="entry name" value="Dihydrolipoyl dehydrogenase"/>
    <property type="match status" value="1"/>
</dbReference>